<keyword evidence="1" id="KW-0472">Membrane</keyword>
<gene>
    <name evidence="2" type="ORF">BH720_06775</name>
</gene>
<dbReference type="RefSeq" id="WP_069966417.1">
    <property type="nucleotide sequence ID" value="NZ_CM124774.1"/>
</dbReference>
<evidence type="ECO:0000256" key="1">
    <source>
        <dbReference type="SAM" id="Phobius"/>
    </source>
</evidence>
<sequence>MIVAYILVFLGAILTVRLTNSPQLYFILWALLIYSPFLLILDSLGQSLEISESHLIRYSPFRGKVIIRWDNIQSINLIRGRHQHREVRIFWPKRRSGLHSTYSFTPKKPFSRQALLHLIELAEKNQVPLKTGWFGTVEEWKYWARGNAYF</sequence>
<accession>A0A1E5QMR9</accession>
<keyword evidence="1" id="KW-0812">Transmembrane</keyword>
<reference evidence="2" key="1">
    <citation type="submission" date="2016-09" db="EMBL/GenBank/DDBJ databases">
        <title>Draft genome of thermotolerant cyanobacterium Desertifilum sp. strain IPPAS B-1220.</title>
        <authorList>
            <person name="Sinetova M.A."/>
            <person name="Bolakhan K."/>
            <person name="Zayadan B.K."/>
            <person name="Mironov K.S."/>
            <person name="Ustinova V."/>
            <person name="Kupriyanova E.V."/>
            <person name="Sidorov R.A."/>
            <person name="Skrypnik A.N."/>
            <person name="Gogoleva N.E."/>
            <person name="Gogolev Y.V."/>
            <person name="Los D.A."/>
        </authorList>
    </citation>
    <scope>NUCLEOTIDE SEQUENCE [LARGE SCALE GENOMIC DNA]</scope>
    <source>
        <strain evidence="2">IPPAS B-1220</strain>
    </source>
</reference>
<organism evidence="2">
    <name type="scientific">Desertifilum tharense IPPAS B-1220</name>
    <dbReference type="NCBI Taxonomy" id="1781255"/>
    <lineage>
        <taxon>Bacteria</taxon>
        <taxon>Bacillati</taxon>
        <taxon>Cyanobacteriota</taxon>
        <taxon>Cyanophyceae</taxon>
        <taxon>Desertifilales</taxon>
        <taxon>Desertifilaceae</taxon>
        <taxon>Desertifilum</taxon>
    </lineage>
</organism>
<protein>
    <submittedName>
        <fullName evidence="2">Uncharacterized protein</fullName>
    </submittedName>
</protein>
<dbReference type="EMBL" id="MJGC01000042">
    <property type="protein sequence ID" value="OEJ75976.1"/>
    <property type="molecule type" value="Genomic_DNA"/>
</dbReference>
<evidence type="ECO:0000313" key="2">
    <source>
        <dbReference type="EMBL" id="OEJ75976.1"/>
    </source>
</evidence>
<dbReference type="AlphaFoldDB" id="A0A1E5QMR9"/>
<proteinExistence type="predicted"/>
<keyword evidence="1" id="KW-1133">Transmembrane helix</keyword>
<dbReference type="STRING" id="1781255.BH720_06775"/>
<name>A0A1E5QMR9_9CYAN</name>
<feature type="transmembrane region" description="Helical" evidence="1">
    <location>
        <begin position="25"/>
        <end position="44"/>
    </location>
</feature>
<comment type="caution">
    <text evidence="2">The sequence shown here is derived from an EMBL/GenBank/DDBJ whole genome shotgun (WGS) entry which is preliminary data.</text>
</comment>